<evidence type="ECO:0000259" key="1">
    <source>
        <dbReference type="Pfam" id="PF02036"/>
    </source>
</evidence>
<evidence type="ECO:0000313" key="2">
    <source>
        <dbReference type="EMBL" id="HEV09453.1"/>
    </source>
</evidence>
<protein>
    <recommendedName>
        <fullName evidence="1">SCP2 domain-containing protein</fullName>
    </recommendedName>
</protein>
<dbReference type="SUPFAM" id="SSF55718">
    <property type="entry name" value="SCP-like"/>
    <property type="match status" value="1"/>
</dbReference>
<reference evidence="2" key="1">
    <citation type="journal article" date="2020" name="mSystems">
        <title>Genome- and Community-Level Interaction Insights into Carbon Utilization and Element Cycling Functions of Hydrothermarchaeota in Hydrothermal Sediment.</title>
        <authorList>
            <person name="Zhou Z."/>
            <person name="Liu Y."/>
            <person name="Xu W."/>
            <person name="Pan J."/>
            <person name="Luo Z.H."/>
            <person name="Li M."/>
        </authorList>
    </citation>
    <scope>NUCLEOTIDE SEQUENCE [LARGE SCALE GENOMIC DNA]</scope>
    <source>
        <strain evidence="2">SpSt-1257</strain>
    </source>
</reference>
<dbReference type="InterPro" id="IPR036527">
    <property type="entry name" value="SCP2_sterol-bd_dom_sf"/>
</dbReference>
<dbReference type="Pfam" id="PF02036">
    <property type="entry name" value="SCP2"/>
    <property type="match status" value="1"/>
</dbReference>
<dbReference type="AlphaFoldDB" id="A0A832DAJ2"/>
<gene>
    <name evidence="2" type="ORF">ENO34_03515</name>
</gene>
<dbReference type="Gene3D" id="3.30.1050.10">
    <property type="entry name" value="SCP2 sterol-binding domain"/>
    <property type="match status" value="1"/>
</dbReference>
<name>A0A832DAJ2_9AQUI</name>
<dbReference type="Proteomes" id="UP000885621">
    <property type="component" value="Unassembled WGS sequence"/>
</dbReference>
<comment type="caution">
    <text evidence="2">The sequence shown here is derived from an EMBL/GenBank/DDBJ whole genome shotgun (WGS) entry which is preliminary data.</text>
</comment>
<sequence>MNQEIHEIKNLIERINQEHISYLEGLNSKVLLEIHLKDGSSVFVEISKHGLKTVKPDLKKTIQNQVILSFKDLKKLIDNPSNILRFLTTGRVKVKGNIREIFEILEN</sequence>
<feature type="non-terminal residue" evidence="2">
    <location>
        <position position="107"/>
    </location>
</feature>
<proteinExistence type="predicted"/>
<accession>A0A832DAJ2</accession>
<dbReference type="InterPro" id="IPR003033">
    <property type="entry name" value="SCP2_sterol-bd_dom"/>
</dbReference>
<organism evidence="2">
    <name type="scientific">Sulfurihydrogenibium azorense</name>
    <dbReference type="NCBI Taxonomy" id="309806"/>
    <lineage>
        <taxon>Bacteria</taxon>
        <taxon>Pseudomonadati</taxon>
        <taxon>Aquificota</taxon>
        <taxon>Aquificia</taxon>
        <taxon>Aquificales</taxon>
        <taxon>Hydrogenothermaceae</taxon>
        <taxon>Sulfurihydrogenibium</taxon>
    </lineage>
</organism>
<dbReference type="EMBL" id="DSFC01000201">
    <property type="protein sequence ID" value="HEV09453.1"/>
    <property type="molecule type" value="Genomic_DNA"/>
</dbReference>
<feature type="domain" description="SCP2" evidence="1">
    <location>
        <begin position="11"/>
        <end position="99"/>
    </location>
</feature>